<sequence>MPTHFFSGLLYGPQGPETRRYGADTWGKCFEDAYQGNDNENFVERTKIMSKYSFMYATCLAITDVCLVNNRGGLTTALQRMKFHYLPWLGGTVAYTATVGTVCGLRGGKTDQWNHAAGGLAVGAVIGKVSRNFLVGLASGSILAAVAWHYKDASLNGYEVVPKYWEKPGQSGNPFTHKLDLTTNWNAPRRGYWARTQEEVEEVYQSGQYGDNKVKRVW</sequence>
<proteinExistence type="inferred from homology"/>
<dbReference type="EMBL" id="CAXLJM020000014">
    <property type="protein sequence ID" value="CAL8079923.1"/>
    <property type="molecule type" value="Genomic_DNA"/>
</dbReference>
<comment type="subcellular location">
    <subcellularLocation>
        <location evidence="1">Mitochondrion inner membrane</location>
        <topology evidence="1">Multi-pass membrane protein</topology>
        <orientation evidence="1">Matrix side</orientation>
    </subcellularLocation>
</comment>
<evidence type="ECO:0000313" key="11">
    <source>
        <dbReference type="EMBL" id="CAL8079923.1"/>
    </source>
</evidence>
<comment type="similarity">
    <text evidence="2">Belongs to the complex I NDUFA11 subunit family.</text>
</comment>
<evidence type="ECO:0000256" key="10">
    <source>
        <dbReference type="ARBA" id="ARBA00031497"/>
    </source>
</evidence>
<evidence type="ECO:0000256" key="4">
    <source>
        <dbReference type="ARBA" id="ARBA00022692"/>
    </source>
</evidence>
<accession>A0ABP1PY05</accession>
<comment type="caution">
    <text evidence="11">The sequence shown here is derived from an EMBL/GenBank/DDBJ whole genome shotgun (WGS) entry which is preliminary data.</text>
</comment>
<protein>
    <recommendedName>
        <fullName evidence="3">NADH dehydrogenase [ubiquinone] 1 alpha subcomplex subunit 11</fullName>
    </recommendedName>
    <alternativeName>
        <fullName evidence="9">Complex I-B14.7</fullName>
    </alternativeName>
    <alternativeName>
        <fullName evidence="10">NADH-ubiquinone oxidoreductase subunit B14.7</fullName>
    </alternativeName>
</protein>
<dbReference type="InterPro" id="IPR039205">
    <property type="entry name" value="NDUFA11"/>
</dbReference>
<evidence type="ECO:0000256" key="3">
    <source>
        <dbReference type="ARBA" id="ARBA00018191"/>
    </source>
</evidence>
<evidence type="ECO:0000256" key="1">
    <source>
        <dbReference type="ARBA" id="ARBA00004292"/>
    </source>
</evidence>
<keyword evidence="5" id="KW-0999">Mitochondrion inner membrane</keyword>
<evidence type="ECO:0000256" key="6">
    <source>
        <dbReference type="ARBA" id="ARBA00022989"/>
    </source>
</evidence>
<gene>
    <name evidence="11" type="ORF">ODALV1_LOCUS4501</name>
</gene>
<evidence type="ECO:0000256" key="2">
    <source>
        <dbReference type="ARBA" id="ARBA00008699"/>
    </source>
</evidence>
<dbReference type="PANTHER" id="PTHR21382">
    <property type="entry name" value="NADH-UBIQUINONE OXIDOREDUCTASE SUBUNIT"/>
    <property type="match status" value="1"/>
</dbReference>
<evidence type="ECO:0000256" key="9">
    <source>
        <dbReference type="ARBA" id="ARBA00030608"/>
    </source>
</evidence>
<keyword evidence="8" id="KW-0472">Membrane</keyword>
<keyword evidence="7" id="KW-0496">Mitochondrion</keyword>
<organism evidence="11 12">
    <name type="scientific">Orchesella dallaii</name>
    <dbReference type="NCBI Taxonomy" id="48710"/>
    <lineage>
        <taxon>Eukaryota</taxon>
        <taxon>Metazoa</taxon>
        <taxon>Ecdysozoa</taxon>
        <taxon>Arthropoda</taxon>
        <taxon>Hexapoda</taxon>
        <taxon>Collembola</taxon>
        <taxon>Entomobryomorpha</taxon>
        <taxon>Entomobryoidea</taxon>
        <taxon>Orchesellidae</taxon>
        <taxon>Orchesellinae</taxon>
        <taxon>Orchesella</taxon>
    </lineage>
</organism>
<keyword evidence="12" id="KW-1185">Reference proteome</keyword>
<keyword evidence="4" id="KW-0812">Transmembrane</keyword>
<evidence type="ECO:0000256" key="8">
    <source>
        <dbReference type="ARBA" id="ARBA00023136"/>
    </source>
</evidence>
<dbReference type="Proteomes" id="UP001642540">
    <property type="component" value="Unassembled WGS sequence"/>
</dbReference>
<evidence type="ECO:0000256" key="7">
    <source>
        <dbReference type="ARBA" id="ARBA00023128"/>
    </source>
</evidence>
<dbReference type="PANTHER" id="PTHR21382:SF1">
    <property type="entry name" value="NADH DEHYDROGENASE [UBIQUINONE] 1 ALPHA SUBCOMPLEX SUBUNIT 11"/>
    <property type="match status" value="1"/>
</dbReference>
<name>A0ABP1PY05_9HEXA</name>
<evidence type="ECO:0000256" key="5">
    <source>
        <dbReference type="ARBA" id="ARBA00022792"/>
    </source>
</evidence>
<keyword evidence="6" id="KW-1133">Transmembrane helix</keyword>
<evidence type="ECO:0000313" key="12">
    <source>
        <dbReference type="Proteomes" id="UP001642540"/>
    </source>
</evidence>
<reference evidence="11 12" key="1">
    <citation type="submission" date="2024-08" db="EMBL/GenBank/DDBJ databases">
        <authorList>
            <person name="Cucini C."/>
            <person name="Frati F."/>
        </authorList>
    </citation>
    <scope>NUCLEOTIDE SEQUENCE [LARGE SCALE GENOMIC DNA]</scope>
</reference>